<dbReference type="OrthoDB" id="1488578at2"/>
<dbReference type="AlphaFoldDB" id="A0A518CVH7"/>
<dbReference type="Gene3D" id="2.130.10.130">
    <property type="entry name" value="Integrin alpha, N-terminal"/>
    <property type="match status" value="1"/>
</dbReference>
<dbReference type="EMBL" id="CP036290">
    <property type="protein sequence ID" value="QDU83198.1"/>
    <property type="molecule type" value="Genomic_DNA"/>
</dbReference>
<dbReference type="InterPro" id="IPR028994">
    <property type="entry name" value="Integrin_alpha_N"/>
</dbReference>
<keyword evidence="2" id="KW-0175">Coiled coil</keyword>
<proteinExistence type="predicted"/>
<dbReference type="RefSeq" id="WP_145182473.1">
    <property type="nucleotide sequence ID" value="NZ_CP036290.1"/>
</dbReference>
<dbReference type="PANTHER" id="PTHR44103:SF1">
    <property type="entry name" value="PROPROTEIN CONVERTASE P"/>
    <property type="match status" value="1"/>
</dbReference>
<protein>
    <submittedName>
        <fullName evidence="3">FG-GAP repeat protein</fullName>
    </submittedName>
</protein>
<dbReference type="InterPro" id="IPR013517">
    <property type="entry name" value="FG-GAP"/>
</dbReference>
<evidence type="ECO:0000313" key="4">
    <source>
        <dbReference type="Proteomes" id="UP000319342"/>
    </source>
</evidence>
<dbReference type="Pfam" id="PF13517">
    <property type="entry name" value="FG-GAP_3"/>
    <property type="match status" value="2"/>
</dbReference>
<dbReference type="SUPFAM" id="SSF69318">
    <property type="entry name" value="Integrin alpha N-terminal domain"/>
    <property type="match status" value="1"/>
</dbReference>
<accession>A0A518CVH7</accession>
<reference evidence="3 4" key="1">
    <citation type="submission" date="2019-02" db="EMBL/GenBank/DDBJ databases">
        <title>Deep-cultivation of Planctomycetes and their phenomic and genomic characterization uncovers novel biology.</title>
        <authorList>
            <person name="Wiegand S."/>
            <person name="Jogler M."/>
            <person name="Boedeker C."/>
            <person name="Pinto D."/>
            <person name="Vollmers J."/>
            <person name="Rivas-Marin E."/>
            <person name="Kohn T."/>
            <person name="Peeters S.H."/>
            <person name="Heuer A."/>
            <person name="Rast P."/>
            <person name="Oberbeckmann S."/>
            <person name="Bunk B."/>
            <person name="Jeske O."/>
            <person name="Meyerdierks A."/>
            <person name="Storesund J.E."/>
            <person name="Kallscheuer N."/>
            <person name="Luecker S."/>
            <person name="Lage O.M."/>
            <person name="Pohl T."/>
            <person name="Merkel B.J."/>
            <person name="Hornburger P."/>
            <person name="Mueller R.-W."/>
            <person name="Bruemmer F."/>
            <person name="Labrenz M."/>
            <person name="Spormann A.M."/>
            <person name="Op den Camp H."/>
            <person name="Overmann J."/>
            <person name="Amann R."/>
            <person name="Jetten M.S.M."/>
            <person name="Mascher T."/>
            <person name="Medema M.H."/>
            <person name="Devos D.P."/>
            <person name="Kaster A.-K."/>
            <person name="Ovreas L."/>
            <person name="Rohde M."/>
            <person name="Galperin M.Y."/>
            <person name="Jogler C."/>
        </authorList>
    </citation>
    <scope>NUCLEOTIDE SEQUENCE [LARGE SCALE GENOMIC DNA]</scope>
    <source>
        <strain evidence="3 4">Pla163</strain>
    </source>
</reference>
<keyword evidence="1" id="KW-0732">Signal</keyword>
<keyword evidence="4" id="KW-1185">Reference proteome</keyword>
<dbReference type="PANTHER" id="PTHR44103">
    <property type="entry name" value="PROPROTEIN CONVERTASE P"/>
    <property type="match status" value="1"/>
</dbReference>
<dbReference type="Proteomes" id="UP000319342">
    <property type="component" value="Chromosome"/>
</dbReference>
<evidence type="ECO:0000256" key="1">
    <source>
        <dbReference type="ARBA" id="ARBA00022729"/>
    </source>
</evidence>
<evidence type="ECO:0000313" key="3">
    <source>
        <dbReference type="EMBL" id="QDU83198.1"/>
    </source>
</evidence>
<gene>
    <name evidence="3" type="ORF">Pla163_02960</name>
</gene>
<name>A0A518CVH7_9BACT</name>
<evidence type="ECO:0000256" key="2">
    <source>
        <dbReference type="SAM" id="Coils"/>
    </source>
</evidence>
<sequence length="329" mass="35702">MCPQLVDFDADGHMDLVAGTFDGAAFLVRGSERGYQPFERIRDVEGRQVQLSSFWNYETESWDDAERGPAGAPNPADHMISTAAVDWDGDGDLDLVLGAKKGRLYVQRNVGTRTEPVYSGVSEPILTSIGDVDASASAATQVRTSEHLTVPGGCTAPRVVDWNGDGLFDLVCGSFGGGVFAYLNRGTRQEPAFGVPIALLYNTVDRTPRGGAAHSGPERGTYADAVDYDGDGDLDLLVGGYLEVTPEPRALTPEQEARVAEVTERIRALEKRIDQIVRDGVIEENGDLDDATNAAVQEVLVELQPLQDELDRSIPQVGERARVFFFERL</sequence>
<organism evidence="3 4">
    <name type="scientific">Rohdeia mirabilis</name>
    <dbReference type="NCBI Taxonomy" id="2528008"/>
    <lineage>
        <taxon>Bacteria</taxon>
        <taxon>Pseudomonadati</taxon>
        <taxon>Planctomycetota</taxon>
        <taxon>Planctomycetia</taxon>
        <taxon>Planctomycetia incertae sedis</taxon>
        <taxon>Rohdeia</taxon>
    </lineage>
</organism>
<feature type="coiled-coil region" evidence="2">
    <location>
        <begin position="252"/>
        <end position="279"/>
    </location>
</feature>